<dbReference type="InterPro" id="IPR044946">
    <property type="entry name" value="Restrct_endonuc_typeI_TRD_sf"/>
</dbReference>
<protein>
    <submittedName>
        <fullName evidence="5">Type I restriction enzyme S subunit</fullName>
    </submittedName>
</protein>
<gene>
    <name evidence="5" type="ORF">DFQ01_12141</name>
</gene>
<evidence type="ECO:0000256" key="3">
    <source>
        <dbReference type="ARBA" id="ARBA00023125"/>
    </source>
</evidence>
<comment type="similarity">
    <text evidence="1">Belongs to the type-I restriction system S methylase family.</text>
</comment>
<dbReference type="RefSeq" id="WP_110045919.1">
    <property type="nucleotide sequence ID" value="NZ_CP054613.1"/>
</dbReference>
<reference evidence="5 6" key="1">
    <citation type="submission" date="2018-05" db="EMBL/GenBank/DDBJ databases">
        <title>Genomic Encyclopedia of Type Strains, Phase III (KMG-III): the genomes of soil and plant-associated and newly described type strains.</title>
        <authorList>
            <person name="Whitman W."/>
        </authorList>
    </citation>
    <scope>NUCLEOTIDE SEQUENCE [LARGE SCALE GENOMIC DNA]</scope>
    <source>
        <strain evidence="5 6">CECT 5696</strain>
    </source>
</reference>
<dbReference type="Gene3D" id="3.90.220.20">
    <property type="entry name" value="DNA methylase specificity domains"/>
    <property type="match status" value="2"/>
</dbReference>
<dbReference type="PANTHER" id="PTHR30408">
    <property type="entry name" value="TYPE-1 RESTRICTION ENZYME ECOKI SPECIFICITY PROTEIN"/>
    <property type="match status" value="1"/>
</dbReference>
<dbReference type="PANTHER" id="PTHR30408:SF12">
    <property type="entry name" value="TYPE I RESTRICTION ENZYME MJAVIII SPECIFICITY SUBUNIT"/>
    <property type="match status" value="1"/>
</dbReference>
<evidence type="ECO:0000256" key="1">
    <source>
        <dbReference type="ARBA" id="ARBA00010923"/>
    </source>
</evidence>
<evidence type="ECO:0000259" key="4">
    <source>
        <dbReference type="Pfam" id="PF01420"/>
    </source>
</evidence>
<dbReference type="CDD" id="cd17267">
    <property type="entry name" value="RMtype1_S_EcoAO83I-TRD1-CR1_like"/>
    <property type="match status" value="1"/>
</dbReference>
<dbReference type="AlphaFoldDB" id="A0A2V2YR80"/>
<comment type="caution">
    <text evidence="5">The sequence shown here is derived from an EMBL/GenBank/DDBJ whole genome shotgun (WGS) entry which is preliminary data.</text>
</comment>
<feature type="domain" description="Type I restriction modification DNA specificity" evidence="4">
    <location>
        <begin position="4"/>
        <end position="154"/>
    </location>
</feature>
<name>A0A2V2YR80_9BACL</name>
<accession>A0A2V2YR80</accession>
<dbReference type="GO" id="GO:0003677">
    <property type="term" value="F:DNA binding"/>
    <property type="evidence" value="ECO:0007669"/>
    <property type="project" value="UniProtKB-KW"/>
</dbReference>
<evidence type="ECO:0000313" key="5">
    <source>
        <dbReference type="EMBL" id="PWV97398.1"/>
    </source>
</evidence>
<sequence length="389" mass="44226">MQISEWTTTILQDLCNIEYGKAPSDARVEFSEYPLYGTSGVTGYADKPLFQAPLIMVGRKGTINKPIFIEHDCWIIDTAYGLFTENADLKWLFYFISNYDLSRLNEATGVPSLNRNNLYNIEVPVPPLTEQRKIADILTTVDNAISKTEAIIEQTERVKKGLMQQLLTKGIGHLKFKQTDFGEIPENWGVCLLDEVALRKSGHTPDKKKSNYWSGDIPWISLKDTSRLDNRFIDETTDYTTTDGINNSSAVLLPEGTVVISRDATVGKSGIMRYPMATSQHFINYICGDRLFNWYLYYDLQYRKQLFERIAVGSTIKTIGLQFFKELKVAVPPIEEQKHISQILNSMDDKIDKEILKLSKIQTLKKGLMQVLLTGKVRVKVDDPEAVNT</sequence>
<keyword evidence="2" id="KW-0680">Restriction system</keyword>
<feature type="domain" description="Type I restriction modification DNA specificity" evidence="4">
    <location>
        <begin position="185"/>
        <end position="355"/>
    </location>
</feature>
<dbReference type="CDD" id="cd17248">
    <property type="entry name" value="RMtype1_S_AmiI-TRD2-CR2_like"/>
    <property type="match status" value="1"/>
</dbReference>
<organism evidence="5 6">
    <name type="scientific">Paenibacillus cellulosilyticus</name>
    <dbReference type="NCBI Taxonomy" id="375489"/>
    <lineage>
        <taxon>Bacteria</taxon>
        <taxon>Bacillati</taxon>
        <taxon>Bacillota</taxon>
        <taxon>Bacilli</taxon>
        <taxon>Bacillales</taxon>
        <taxon>Paenibacillaceae</taxon>
        <taxon>Paenibacillus</taxon>
    </lineage>
</organism>
<proteinExistence type="inferred from homology"/>
<dbReference type="SUPFAM" id="SSF116734">
    <property type="entry name" value="DNA methylase specificity domain"/>
    <property type="match status" value="2"/>
</dbReference>
<dbReference type="InterPro" id="IPR052021">
    <property type="entry name" value="Type-I_RS_S_subunit"/>
</dbReference>
<dbReference type="OrthoDB" id="9811611at2"/>
<dbReference type="Proteomes" id="UP000246635">
    <property type="component" value="Unassembled WGS sequence"/>
</dbReference>
<evidence type="ECO:0000313" key="6">
    <source>
        <dbReference type="Proteomes" id="UP000246635"/>
    </source>
</evidence>
<dbReference type="GO" id="GO:0009307">
    <property type="term" value="P:DNA restriction-modification system"/>
    <property type="evidence" value="ECO:0007669"/>
    <property type="project" value="UniProtKB-KW"/>
</dbReference>
<dbReference type="InterPro" id="IPR000055">
    <property type="entry name" value="Restrct_endonuc_typeI_TRD"/>
</dbReference>
<dbReference type="Gene3D" id="1.10.287.1120">
    <property type="entry name" value="Bipartite methylase S protein"/>
    <property type="match status" value="1"/>
</dbReference>
<keyword evidence="3" id="KW-0238">DNA-binding</keyword>
<dbReference type="EMBL" id="QGTQ01000021">
    <property type="protein sequence ID" value="PWV97398.1"/>
    <property type="molecule type" value="Genomic_DNA"/>
</dbReference>
<dbReference type="Pfam" id="PF01420">
    <property type="entry name" value="Methylase_S"/>
    <property type="match status" value="2"/>
</dbReference>
<evidence type="ECO:0000256" key="2">
    <source>
        <dbReference type="ARBA" id="ARBA00022747"/>
    </source>
</evidence>
<keyword evidence="6" id="KW-1185">Reference proteome</keyword>